<gene>
    <name evidence="3" type="ORF">MNEG_3847</name>
</gene>
<dbReference type="OrthoDB" id="535864at2759"/>
<feature type="region of interest" description="Disordered" evidence="1">
    <location>
        <begin position="63"/>
        <end position="94"/>
    </location>
</feature>
<accession>A0A0D2MUB9</accession>
<dbReference type="CDD" id="cd22950">
    <property type="entry name" value="petO"/>
    <property type="match status" value="1"/>
</dbReference>
<feature type="transmembrane region" description="Helical" evidence="2">
    <location>
        <begin position="21"/>
        <end position="43"/>
    </location>
</feature>
<dbReference type="Proteomes" id="UP000054498">
    <property type="component" value="Unassembled WGS sequence"/>
</dbReference>
<dbReference type="EMBL" id="KK100724">
    <property type="protein sequence ID" value="KIZ04107.1"/>
    <property type="molecule type" value="Genomic_DNA"/>
</dbReference>
<dbReference type="KEGG" id="mng:MNEG_3847"/>
<evidence type="ECO:0000256" key="1">
    <source>
        <dbReference type="SAM" id="MobiDB-lite"/>
    </source>
</evidence>
<keyword evidence="2" id="KW-0812">Transmembrane</keyword>
<evidence type="ECO:0000256" key="2">
    <source>
        <dbReference type="SAM" id="Phobius"/>
    </source>
</evidence>
<feature type="compositionally biased region" description="Low complexity" evidence="1">
    <location>
        <begin position="63"/>
        <end position="76"/>
    </location>
</feature>
<dbReference type="GeneID" id="25736725"/>
<protein>
    <submittedName>
        <fullName evidence="3">Uncharacterized protein</fullName>
    </submittedName>
</protein>
<proteinExistence type="predicted"/>
<dbReference type="AlphaFoldDB" id="A0A0D2MUB9"/>
<name>A0A0D2MUB9_9CHLO</name>
<feature type="transmembrane region" description="Helical" evidence="2">
    <location>
        <begin position="98"/>
        <end position="117"/>
    </location>
</feature>
<evidence type="ECO:0000313" key="4">
    <source>
        <dbReference type="Proteomes" id="UP000054498"/>
    </source>
</evidence>
<reference evidence="3 4" key="1">
    <citation type="journal article" date="2013" name="BMC Genomics">
        <title>Reconstruction of the lipid metabolism for the microalga Monoraphidium neglectum from its genome sequence reveals characteristics suitable for biofuel production.</title>
        <authorList>
            <person name="Bogen C."/>
            <person name="Al-Dilaimi A."/>
            <person name="Albersmeier A."/>
            <person name="Wichmann J."/>
            <person name="Grundmann M."/>
            <person name="Rupp O."/>
            <person name="Lauersen K.J."/>
            <person name="Blifernez-Klassen O."/>
            <person name="Kalinowski J."/>
            <person name="Goesmann A."/>
            <person name="Mussgnug J.H."/>
            <person name="Kruse O."/>
        </authorList>
    </citation>
    <scope>NUCLEOTIDE SEQUENCE [LARGE SCALE GENOMIC DNA]</scope>
    <source>
        <strain evidence="3 4">SAG 48.87</strain>
    </source>
</reference>
<keyword evidence="2" id="KW-0472">Membrane</keyword>
<evidence type="ECO:0000313" key="3">
    <source>
        <dbReference type="EMBL" id="KIZ04107.1"/>
    </source>
</evidence>
<keyword evidence="4" id="KW-1185">Reference proteome</keyword>
<keyword evidence="2" id="KW-1133">Transmembrane helix</keyword>
<organism evidence="3 4">
    <name type="scientific">Monoraphidium neglectum</name>
    <dbReference type="NCBI Taxonomy" id="145388"/>
    <lineage>
        <taxon>Eukaryota</taxon>
        <taxon>Viridiplantae</taxon>
        <taxon>Chlorophyta</taxon>
        <taxon>core chlorophytes</taxon>
        <taxon>Chlorophyceae</taxon>
        <taxon>CS clade</taxon>
        <taxon>Sphaeropleales</taxon>
        <taxon>Selenastraceae</taxon>
        <taxon>Monoraphidium</taxon>
    </lineage>
</organism>
<dbReference type="RefSeq" id="XP_013903126.1">
    <property type="nucleotide sequence ID" value="XM_014047672.1"/>
</dbReference>
<sequence>MLAQKTAVRAPAKQGAQVVAAKVAATAVAVMVTASPAFAGVILEQPTLKKVFQAEASAPAAPKAAKAAAGTPAAPAAPKPKKQEVVESSSGGISPQSVALPAALVVVGGGAFALSSLDAGFSEFMRTAAVKDSGDLGAGYETAIKAEGGLIKARKGTTKVKKAKK</sequence>